<dbReference type="AlphaFoldDB" id="A0AAD4L9C0"/>
<comment type="caution">
    <text evidence="2">The sequence shown here is derived from an EMBL/GenBank/DDBJ whole genome shotgun (WGS) entry which is preliminary data.</text>
</comment>
<evidence type="ECO:0000256" key="1">
    <source>
        <dbReference type="SAM" id="SignalP"/>
    </source>
</evidence>
<proteinExistence type="predicted"/>
<feature type="chain" id="PRO_5042250119" evidence="1">
    <location>
        <begin position="20"/>
        <end position="143"/>
    </location>
</feature>
<dbReference type="EMBL" id="JAKELL010000064">
    <property type="protein sequence ID" value="KAH8985359.1"/>
    <property type="molecule type" value="Genomic_DNA"/>
</dbReference>
<name>A0AAD4L9C0_9AGAM</name>
<dbReference type="Proteomes" id="UP001201163">
    <property type="component" value="Unassembled WGS sequence"/>
</dbReference>
<dbReference type="PROSITE" id="PS51257">
    <property type="entry name" value="PROKAR_LIPOPROTEIN"/>
    <property type="match status" value="1"/>
</dbReference>
<evidence type="ECO:0000313" key="3">
    <source>
        <dbReference type="Proteomes" id="UP001201163"/>
    </source>
</evidence>
<evidence type="ECO:0000313" key="2">
    <source>
        <dbReference type="EMBL" id="KAH8985359.1"/>
    </source>
</evidence>
<protein>
    <submittedName>
        <fullName evidence="2">Uncharacterized protein</fullName>
    </submittedName>
</protein>
<organism evidence="2 3">
    <name type="scientific">Lactarius akahatsu</name>
    <dbReference type="NCBI Taxonomy" id="416441"/>
    <lineage>
        <taxon>Eukaryota</taxon>
        <taxon>Fungi</taxon>
        <taxon>Dikarya</taxon>
        <taxon>Basidiomycota</taxon>
        <taxon>Agaricomycotina</taxon>
        <taxon>Agaricomycetes</taxon>
        <taxon>Russulales</taxon>
        <taxon>Russulaceae</taxon>
        <taxon>Lactarius</taxon>
    </lineage>
</organism>
<accession>A0AAD4L9C0</accession>
<feature type="signal peptide" evidence="1">
    <location>
        <begin position="1"/>
        <end position="19"/>
    </location>
</feature>
<sequence>MRVSCFLGFGCGFQQVAWVLQGCGVETALMGWGRDRVTRWAVPASRWWWGLCRDDVGAGRAGSRWQWGLGQDGAGAGRVGSGGCVEVGAAWQGRGGHCSWVGRVEGVAAMSRWQGRGAAGAGGGVEGAVKSLQEREVLPNRNG</sequence>
<keyword evidence="3" id="KW-1185">Reference proteome</keyword>
<reference evidence="2" key="1">
    <citation type="submission" date="2022-01" db="EMBL/GenBank/DDBJ databases">
        <title>Comparative genomics reveals a dynamic genome evolution in the ectomycorrhizal milk-cap (Lactarius) mushrooms.</title>
        <authorList>
            <consortium name="DOE Joint Genome Institute"/>
            <person name="Lebreton A."/>
            <person name="Tang N."/>
            <person name="Kuo A."/>
            <person name="LaButti K."/>
            <person name="Drula E."/>
            <person name="Barry K."/>
            <person name="Clum A."/>
            <person name="Lipzen A."/>
            <person name="Mousain D."/>
            <person name="Ng V."/>
            <person name="Wang R."/>
            <person name="Wang X."/>
            <person name="Dai Y."/>
            <person name="Henrissat B."/>
            <person name="Grigoriev I.V."/>
            <person name="Guerin-Laguette A."/>
            <person name="Yu F."/>
            <person name="Martin F.M."/>
        </authorList>
    </citation>
    <scope>NUCLEOTIDE SEQUENCE</scope>
    <source>
        <strain evidence="2">QP</strain>
    </source>
</reference>
<gene>
    <name evidence="2" type="ORF">EDB92DRAFT_1818665</name>
</gene>
<keyword evidence="1" id="KW-0732">Signal</keyword>